<feature type="region of interest" description="Disordered" evidence="1">
    <location>
        <begin position="54"/>
        <end position="142"/>
    </location>
</feature>
<keyword evidence="3" id="KW-1185">Reference proteome</keyword>
<accession>A0AAW1V4G0</accession>
<proteinExistence type="predicted"/>
<comment type="caution">
    <text evidence="2">The sequence shown here is derived from an EMBL/GenBank/DDBJ whole genome shotgun (WGS) entry which is preliminary data.</text>
</comment>
<protein>
    <recommendedName>
        <fullName evidence="4">Microtubule-associated protein Jupiter</fullName>
    </recommendedName>
</protein>
<evidence type="ECO:0000256" key="1">
    <source>
        <dbReference type="SAM" id="MobiDB-lite"/>
    </source>
</evidence>
<dbReference type="EMBL" id="JARQZJ010000116">
    <property type="protein sequence ID" value="KAK9887617.1"/>
    <property type="molecule type" value="Genomic_DNA"/>
</dbReference>
<dbReference type="AlphaFoldDB" id="A0AAW1V4G0"/>
<feature type="compositionally biased region" description="Low complexity" evidence="1">
    <location>
        <begin position="86"/>
        <end position="95"/>
    </location>
</feature>
<dbReference type="Proteomes" id="UP001431783">
    <property type="component" value="Unassembled WGS sequence"/>
</dbReference>
<sequence>MGDNETEAVVVTNEESAVIEPKTPTLTSNIDKKEVKIDEEIKQLDDQLGKSLLDEKNNSKKFGGSEHVADETQLEIGSKREDVTSENESSLTNSEIKADTTLKDGINLEKNNSEKNETKVTSGSTDLSDSGGNDSTTSSSLSANLKTSVKNIARNQSDILPSLKQVPRNEDASMMIFSHKGLPVKSYFKRRDPNAPFLPIEIDERDIPPKHGRKNRVELTPKISQIVPKTEAERKTPVNPLSDRNPNVPTNSNAGISRNVLTGRGVNSIDEFKTKSARRKDGNPLLGIGYDEPVIPNNTGRVPPGGFSNGLW</sequence>
<feature type="compositionally biased region" description="Polar residues" evidence="1">
    <location>
        <begin position="242"/>
        <end position="259"/>
    </location>
</feature>
<feature type="compositionally biased region" description="Basic and acidic residues" evidence="1">
    <location>
        <begin position="54"/>
        <end position="70"/>
    </location>
</feature>
<reference evidence="2 3" key="1">
    <citation type="submission" date="2023-03" db="EMBL/GenBank/DDBJ databases">
        <title>Genome insight into feeding habits of ladybird beetles.</title>
        <authorList>
            <person name="Li H.-S."/>
            <person name="Huang Y.-H."/>
            <person name="Pang H."/>
        </authorList>
    </citation>
    <scope>NUCLEOTIDE SEQUENCE [LARGE SCALE GENOMIC DNA]</scope>
    <source>
        <strain evidence="2">SYSU_2023b</strain>
        <tissue evidence="2">Whole body</tissue>
    </source>
</reference>
<gene>
    <name evidence="2" type="ORF">WA026_023576</name>
</gene>
<feature type="compositionally biased region" description="Low complexity" evidence="1">
    <location>
        <begin position="121"/>
        <end position="142"/>
    </location>
</feature>
<evidence type="ECO:0000313" key="2">
    <source>
        <dbReference type="EMBL" id="KAK9887617.1"/>
    </source>
</evidence>
<evidence type="ECO:0008006" key="4">
    <source>
        <dbReference type="Google" id="ProtNLM"/>
    </source>
</evidence>
<evidence type="ECO:0000313" key="3">
    <source>
        <dbReference type="Proteomes" id="UP001431783"/>
    </source>
</evidence>
<organism evidence="2 3">
    <name type="scientific">Henosepilachna vigintioctopunctata</name>
    <dbReference type="NCBI Taxonomy" id="420089"/>
    <lineage>
        <taxon>Eukaryota</taxon>
        <taxon>Metazoa</taxon>
        <taxon>Ecdysozoa</taxon>
        <taxon>Arthropoda</taxon>
        <taxon>Hexapoda</taxon>
        <taxon>Insecta</taxon>
        <taxon>Pterygota</taxon>
        <taxon>Neoptera</taxon>
        <taxon>Endopterygota</taxon>
        <taxon>Coleoptera</taxon>
        <taxon>Polyphaga</taxon>
        <taxon>Cucujiformia</taxon>
        <taxon>Coccinelloidea</taxon>
        <taxon>Coccinellidae</taxon>
        <taxon>Epilachninae</taxon>
        <taxon>Epilachnini</taxon>
        <taxon>Henosepilachna</taxon>
    </lineage>
</organism>
<feature type="region of interest" description="Disordered" evidence="1">
    <location>
        <begin position="231"/>
        <end position="259"/>
    </location>
</feature>
<name>A0AAW1V4G0_9CUCU</name>